<proteinExistence type="predicted"/>
<feature type="signal peptide" evidence="1">
    <location>
        <begin position="1"/>
        <end position="20"/>
    </location>
</feature>
<reference evidence="3" key="1">
    <citation type="submission" date="2016-11" db="UniProtKB">
        <authorList>
            <consortium name="WormBaseParasite"/>
        </authorList>
    </citation>
    <scope>IDENTIFICATION</scope>
</reference>
<evidence type="ECO:0000313" key="3">
    <source>
        <dbReference type="WBParaSite" id="maker-uti_cns_0005183-snap-gene-0.8-mRNA-1"/>
    </source>
</evidence>
<name>A0A1I8HBK8_9PLAT</name>
<evidence type="ECO:0000313" key="2">
    <source>
        <dbReference type="Proteomes" id="UP000095280"/>
    </source>
</evidence>
<dbReference type="Proteomes" id="UP000095280">
    <property type="component" value="Unplaced"/>
</dbReference>
<protein>
    <submittedName>
        <fullName evidence="3">Toxin</fullName>
    </submittedName>
</protein>
<feature type="chain" id="PRO_5009320053" evidence="1">
    <location>
        <begin position="21"/>
        <end position="57"/>
    </location>
</feature>
<keyword evidence="1" id="KW-0732">Signal</keyword>
<dbReference type="AlphaFoldDB" id="A0A1I8HBK8"/>
<evidence type="ECO:0000256" key="1">
    <source>
        <dbReference type="SAM" id="SignalP"/>
    </source>
</evidence>
<sequence length="57" mass="6599">MKYFIMLLAIVMVFGFGSRACRHYCIYNGRMCDTDYSCCSEKCKRSRPSSRKGKCVP</sequence>
<keyword evidence="2" id="KW-1185">Reference proteome</keyword>
<accession>A0A1I8HBK8</accession>
<dbReference type="WBParaSite" id="maker-uti_cns_0005183-snap-gene-0.8-mRNA-1">
    <property type="protein sequence ID" value="maker-uti_cns_0005183-snap-gene-0.8-mRNA-1"/>
    <property type="gene ID" value="maker-uti_cns_0005183-snap-gene-0.8"/>
</dbReference>
<organism evidence="2 3">
    <name type="scientific">Macrostomum lignano</name>
    <dbReference type="NCBI Taxonomy" id="282301"/>
    <lineage>
        <taxon>Eukaryota</taxon>
        <taxon>Metazoa</taxon>
        <taxon>Spiralia</taxon>
        <taxon>Lophotrochozoa</taxon>
        <taxon>Platyhelminthes</taxon>
        <taxon>Rhabditophora</taxon>
        <taxon>Macrostomorpha</taxon>
        <taxon>Macrostomida</taxon>
        <taxon>Macrostomidae</taxon>
        <taxon>Macrostomum</taxon>
    </lineage>
</organism>